<dbReference type="Gene3D" id="3.40.50.2000">
    <property type="entry name" value="Glycogen Phosphorylase B"/>
    <property type="match status" value="2"/>
</dbReference>
<proteinExistence type="predicted"/>
<reference evidence="4" key="1">
    <citation type="submission" date="2020-05" db="EMBL/GenBank/DDBJ databases">
        <authorList>
            <person name="Chiriac C."/>
            <person name="Salcher M."/>
            <person name="Ghai R."/>
            <person name="Kavagutti S V."/>
        </authorList>
    </citation>
    <scope>NUCLEOTIDE SEQUENCE</scope>
</reference>
<dbReference type="Pfam" id="PF13439">
    <property type="entry name" value="Glyco_transf_4"/>
    <property type="match status" value="1"/>
</dbReference>
<dbReference type="PANTHER" id="PTHR46401">
    <property type="entry name" value="GLYCOSYLTRANSFERASE WBBK-RELATED"/>
    <property type="match status" value="1"/>
</dbReference>
<dbReference type="InterPro" id="IPR028098">
    <property type="entry name" value="Glyco_trans_4-like_N"/>
</dbReference>
<evidence type="ECO:0000259" key="3">
    <source>
        <dbReference type="Pfam" id="PF13439"/>
    </source>
</evidence>
<dbReference type="EMBL" id="CAFBNG010000091">
    <property type="protein sequence ID" value="CAB4940056.1"/>
    <property type="molecule type" value="Genomic_DNA"/>
</dbReference>
<evidence type="ECO:0000259" key="2">
    <source>
        <dbReference type="Pfam" id="PF00534"/>
    </source>
</evidence>
<evidence type="ECO:0000256" key="1">
    <source>
        <dbReference type="ARBA" id="ARBA00022679"/>
    </source>
</evidence>
<dbReference type="AlphaFoldDB" id="A0A6J7JA93"/>
<organism evidence="4">
    <name type="scientific">freshwater metagenome</name>
    <dbReference type="NCBI Taxonomy" id="449393"/>
    <lineage>
        <taxon>unclassified sequences</taxon>
        <taxon>metagenomes</taxon>
        <taxon>ecological metagenomes</taxon>
    </lineage>
</organism>
<feature type="domain" description="Glycosyl transferase family 1" evidence="2">
    <location>
        <begin position="250"/>
        <end position="410"/>
    </location>
</feature>
<dbReference type="GO" id="GO:0016757">
    <property type="term" value="F:glycosyltransferase activity"/>
    <property type="evidence" value="ECO:0007669"/>
    <property type="project" value="InterPro"/>
</dbReference>
<dbReference type="PANTHER" id="PTHR46401:SF2">
    <property type="entry name" value="GLYCOSYLTRANSFERASE WBBK-RELATED"/>
    <property type="match status" value="1"/>
</dbReference>
<keyword evidence="1" id="KW-0808">Transferase</keyword>
<gene>
    <name evidence="4" type="ORF">UFOPK3774_00593</name>
</gene>
<dbReference type="GO" id="GO:0009103">
    <property type="term" value="P:lipopolysaccharide biosynthetic process"/>
    <property type="evidence" value="ECO:0007669"/>
    <property type="project" value="TreeGrafter"/>
</dbReference>
<evidence type="ECO:0000313" key="4">
    <source>
        <dbReference type="EMBL" id="CAB4940056.1"/>
    </source>
</evidence>
<dbReference type="Pfam" id="PF00534">
    <property type="entry name" value="Glycos_transf_1"/>
    <property type="match status" value="1"/>
</dbReference>
<accession>A0A6J7JA93</accession>
<dbReference type="SUPFAM" id="SSF53756">
    <property type="entry name" value="UDP-Glycosyltransferase/glycogen phosphorylase"/>
    <property type="match status" value="1"/>
</dbReference>
<dbReference type="InterPro" id="IPR001296">
    <property type="entry name" value="Glyco_trans_1"/>
</dbReference>
<feature type="domain" description="Glycosyltransferase subfamily 4-like N-terminal" evidence="3">
    <location>
        <begin position="111"/>
        <end position="233"/>
    </location>
</feature>
<protein>
    <submittedName>
        <fullName evidence="4">Unannotated protein</fullName>
    </submittedName>
</protein>
<sequence>MNSAERSGFHIVSLVTNNAVGDSRVLKSAQTLADNGFRVTLLCQLIGDVPKSEVSGSFTIERVTPNVKASTRRITPLGPLRYLLKVPNSYVRYGARLIAPDFLFWRWAGPVLLKISPKFLYPCWPLLTDGERTFSQKLDQLAPDVIHANDCDTLGIALRAKARAAKAGKRIAVIYDAHEYVQGVHRKHPMWAIAMSKLEAQSIHEVDLVMTVSETIAQMLQSDYKLKQTPTVVLNAPRRIQPAVDPVLQTIRHKIGLAEDVPLHVYVGAAAPQRGLSTMVDALVGAPDHHIALVVNPANAYVKKELARAETLKVADRVHVHPYVPEWYVSTFVSDATSGVIPILHYPNHEISLVTKFFEYLHAKLPIIVSDMKTMAAEVKLRGNGVVFTAENSSELATAFKEIALNRSKYVAAITPNLLDEYAWEHQGDKLLAAHDHLAQLSRG</sequence>
<name>A0A6J7JA93_9ZZZZ</name>